<gene>
    <name evidence="2" type="ORF">IAD41_00435</name>
</gene>
<sequence length="72" mass="8019">MRKFIVIFLSFLFLNVGVSSAVFAEEVMYNTETQKVHKVTCAHAKKCTKNCIKIDRKDAYSKGGKPCKVCGG</sequence>
<reference evidence="2" key="1">
    <citation type="submission" date="2020-10" db="EMBL/GenBank/DDBJ databases">
        <authorList>
            <person name="Gilroy R."/>
        </authorList>
    </citation>
    <scope>NUCLEOTIDE SEQUENCE</scope>
    <source>
        <strain evidence="2">CHK152-2994</strain>
    </source>
</reference>
<keyword evidence="1" id="KW-0732">Signal</keyword>
<evidence type="ECO:0000313" key="2">
    <source>
        <dbReference type="EMBL" id="HIS82066.1"/>
    </source>
</evidence>
<proteinExistence type="predicted"/>
<evidence type="ECO:0000313" key="3">
    <source>
        <dbReference type="Proteomes" id="UP000824139"/>
    </source>
</evidence>
<comment type="caution">
    <text evidence="2">The sequence shown here is derived from an EMBL/GenBank/DDBJ whole genome shotgun (WGS) entry which is preliminary data.</text>
</comment>
<name>A0A9D1FVA4_9BACT</name>
<feature type="chain" id="PRO_5039227511" evidence="1">
    <location>
        <begin position="25"/>
        <end position="72"/>
    </location>
</feature>
<dbReference type="EMBL" id="DVJO01000011">
    <property type="protein sequence ID" value="HIS82066.1"/>
    <property type="molecule type" value="Genomic_DNA"/>
</dbReference>
<accession>A0A9D1FVA4</accession>
<organism evidence="2 3">
    <name type="scientific">Candidatus Scatenecus faecavium</name>
    <dbReference type="NCBI Taxonomy" id="2840915"/>
    <lineage>
        <taxon>Bacteria</taxon>
        <taxon>Candidatus Scatenecus</taxon>
    </lineage>
</organism>
<reference evidence="2" key="2">
    <citation type="journal article" date="2021" name="PeerJ">
        <title>Extensive microbial diversity within the chicken gut microbiome revealed by metagenomics and culture.</title>
        <authorList>
            <person name="Gilroy R."/>
            <person name="Ravi A."/>
            <person name="Getino M."/>
            <person name="Pursley I."/>
            <person name="Horton D.L."/>
            <person name="Alikhan N.F."/>
            <person name="Baker D."/>
            <person name="Gharbi K."/>
            <person name="Hall N."/>
            <person name="Watson M."/>
            <person name="Adriaenssens E.M."/>
            <person name="Foster-Nyarko E."/>
            <person name="Jarju S."/>
            <person name="Secka A."/>
            <person name="Antonio M."/>
            <person name="Oren A."/>
            <person name="Chaudhuri R.R."/>
            <person name="La Ragione R."/>
            <person name="Hildebrand F."/>
            <person name="Pallen M.J."/>
        </authorList>
    </citation>
    <scope>NUCLEOTIDE SEQUENCE</scope>
    <source>
        <strain evidence="2">CHK152-2994</strain>
    </source>
</reference>
<evidence type="ECO:0000256" key="1">
    <source>
        <dbReference type="SAM" id="SignalP"/>
    </source>
</evidence>
<dbReference type="AlphaFoldDB" id="A0A9D1FVA4"/>
<protein>
    <submittedName>
        <fullName evidence="2">Uncharacterized protein</fullName>
    </submittedName>
</protein>
<dbReference type="Proteomes" id="UP000824139">
    <property type="component" value="Unassembled WGS sequence"/>
</dbReference>
<feature type="signal peptide" evidence="1">
    <location>
        <begin position="1"/>
        <end position="24"/>
    </location>
</feature>